<dbReference type="Proteomes" id="UP000005204">
    <property type="component" value="Unassembled WGS sequence"/>
</dbReference>
<proteinExistence type="predicted"/>
<name>A0A8R2LY46_BOMMO</name>
<dbReference type="EnsemblMetazoa" id="XM_038013454.1">
    <property type="protein sequence ID" value="XP_037869382.1"/>
    <property type="gene ID" value="LOC119629028"/>
</dbReference>
<evidence type="ECO:0000313" key="2">
    <source>
        <dbReference type="Proteomes" id="UP000005204"/>
    </source>
</evidence>
<protein>
    <submittedName>
        <fullName evidence="1">Uncharacterized protein</fullName>
    </submittedName>
</protein>
<dbReference type="AlphaFoldDB" id="A0A8R2LY46"/>
<accession>A0A8R2LY46</accession>
<keyword evidence="2" id="KW-1185">Reference proteome</keyword>
<reference evidence="2" key="1">
    <citation type="journal article" date="2008" name="Insect Biochem. Mol. Biol.">
        <title>The genome of a lepidopteran model insect, the silkworm Bombyx mori.</title>
        <authorList>
            <consortium name="International Silkworm Genome Consortium"/>
        </authorList>
    </citation>
    <scope>NUCLEOTIDE SEQUENCE [LARGE SCALE GENOMIC DNA]</scope>
    <source>
        <strain evidence="2">p50T</strain>
    </source>
</reference>
<reference evidence="1" key="2">
    <citation type="submission" date="2022-06" db="UniProtKB">
        <authorList>
            <consortium name="EnsemblMetazoa"/>
        </authorList>
    </citation>
    <scope>IDENTIFICATION</scope>
    <source>
        <strain evidence="1">p50T (Dazao)</strain>
    </source>
</reference>
<sequence>MPRKSKKKNMQLKQVTTRLMQVSLILDDYIYKHGTIITEMDAEEYIKEVASYKMICKQHAQSLQDTLLGH</sequence>
<organism evidence="1 2">
    <name type="scientific">Bombyx mori</name>
    <name type="common">Silk moth</name>
    <dbReference type="NCBI Taxonomy" id="7091"/>
    <lineage>
        <taxon>Eukaryota</taxon>
        <taxon>Metazoa</taxon>
        <taxon>Ecdysozoa</taxon>
        <taxon>Arthropoda</taxon>
        <taxon>Hexapoda</taxon>
        <taxon>Insecta</taxon>
        <taxon>Pterygota</taxon>
        <taxon>Neoptera</taxon>
        <taxon>Endopterygota</taxon>
        <taxon>Lepidoptera</taxon>
        <taxon>Glossata</taxon>
        <taxon>Ditrysia</taxon>
        <taxon>Bombycoidea</taxon>
        <taxon>Bombycidae</taxon>
        <taxon>Bombycinae</taxon>
        <taxon>Bombyx</taxon>
    </lineage>
</organism>
<evidence type="ECO:0000313" key="1">
    <source>
        <dbReference type="EnsemblMetazoa" id="XP_037869382.1"/>
    </source>
</evidence>